<proteinExistence type="predicted"/>
<gene>
    <name evidence="1" type="ORF">M378DRAFT_181147</name>
</gene>
<sequence length="101" mass="11340">MWWGMRIICRLLREHHIGVWGRAELSGRSSHICNAGLIIPAIHRGIGYGLTSAWSYFRYMSRLGFKMSASSASATTLTYCSLRNTENTNITLTDVLNMNTA</sequence>
<dbReference type="HOGENOM" id="CLU_2290953_0_0_1"/>
<dbReference type="Gene3D" id="3.40.630.30">
    <property type="match status" value="1"/>
</dbReference>
<dbReference type="Proteomes" id="UP000054549">
    <property type="component" value="Unassembled WGS sequence"/>
</dbReference>
<reference evidence="1 2" key="1">
    <citation type="submission" date="2014-04" db="EMBL/GenBank/DDBJ databases">
        <title>Evolutionary Origins and Diversification of the Mycorrhizal Mutualists.</title>
        <authorList>
            <consortium name="DOE Joint Genome Institute"/>
            <consortium name="Mycorrhizal Genomics Consortium"/>
            <person name="Kohler A."/>
            <person name="Kuo A."/>
            <person name="Nagy L.G."/>
            <person name="Floudas D."/>
            <person name="Copeland A."/>
            <person name="Barry K.W."/>
            <person name="Cichocki N."/>
            <person name="Veneault-Fourrey C."/>
            <person name="LaButti K."/>
            <person name="Lindquist E.A."/>
            <person name="Lipzen A."/>
            <person name="Lundell T."/>
            <person name="Morin E."/>
            <person name="Murat C."/>
            <person name="Riley R."/>
            <person name="Ohm R."/>
            <person name="Sun H."/>
            <person name="Tunlid A."/>
            <person name="Henrissat B."/>
            <person name="Grigoriev I.V."/>
            <person name="Hibbett D.S."/>
            <person name="Martin F."/>
        </authorList>
    </citation>
    <scope>NUCLEOTIDE SEQUENCE [LARGE SCALE GENOMIC DNA]</scope>
    <source>
        <strain evidence="1 2">Koide BX008</strain>
    </source>
</reference>
<evidence type="ECO:0000313" key="2">
    <source>
        <dbReference type="Proteomes" id="UP000054549"/>
    </source>
</evidence>
<evidence type="ECO:0008006" key="3">
    <source>
        <dbReference type="Google" id="ProtNLM"/>
    </source>
</evidence>
<dbReference type="EMBL" id="KN818331">
    <property type="protein sequence ID" value="KIL58699.1"/>
    <property type="molecule type" value="Genomic_DNA"/>
</dbReference>
<evidence type="ECO:0000313" key="1">
    <source>
        <dbReference type="EMBL" id="KIL58699.1"/>
    </source>
</evidence>
<protein>
    <recommendedName>
        <fullName evidence="3">N-acetyltransferase domain-containing protein</fullName>
    </recommendedName>
</protein>
<dbReference type="AlphaFoldDB" id="A0A0C2SX40"/>
<dbReference type="InParanoid" id="A0A0C2SX40"/>
<name>A0A0C2SX40_AMAMK</name>
<organism evidence="1 2">
    <name type="scientific">Amanita muscaria (strain Koide BX008)</name>
    <dbReference type="NCBI Taxonomy" id="946122"/>
    <lineage>
        <taxon>Eukaryota</taxon>
        <taxon>Fungi</taxon>
        <taxon>Dikarya</taxon>
        <taxon>Basidiomycota</taxon>
        <taxon>Agaricomycotina</taxon>
        <taxon>Agaricomycetes</taxon>
        <taxon>Agaricomycetidae</taxon>
        <taxon>Agaricales</taxon>
        <taxon>Pluteineae</taxon>
        <taxon>Amanitaceae</taxon>
        <taxon>Amanita</taxon>
    </lineage>
</organism>
<keyword evidence="2" id="KW-1185">Reference proteome</keyword>
<dbReference type="OrthoDB" id="10264707at2759"/>
<accession>A0A0C2SX40</accession>